<name>A0ACB8V0E7_9EURO</name>
<organism evidence="1">
    <name type="scientific">Ophidiomyces ophidiicola</name>
    <dbReference type="NCBI Taxonomy" id="1387563"/>
    <lineage>
        <taxon>Eukaryota</taxon>
        <taxon>Fungi</taxon>
        <taxon>Dikarya</taxon>
        <taxon>Ascomycota</taxon>
        <taxon>Pezizomycotina</taxon>
        <taxon>Eurotiomycetes</taxon>
        <taxon>Eurotiomycetidae</taxon>
        <taxon>Onygenales</taxon>
        <taxon>Onygenaceae</taxon>
        <taxon>Ophidiomyces</taxon>
    </lineage>
</organism>
<evidence type="ECO:0000313" key="1">
    <source>
        <dbReference type="EMBL" id="KAI2389585.1"/>
    </source>
</evidence>
<protein>
    <submittedName>
        <fullName evidence="1">Uncharacterized protein</fullName>
    </submittedName>
</protein>
<sequence>MTFLTFLSKFRDDLHYPKESSVAQLKRISKTPPEFWSGKDWMESRRHRFLYQKGLEDANKNGLSPIRLRKISPAGRYWPNTPKFDQGFLDDVLHQRFWRERLHQIDAYVRAAGYADWDFDENGDLVVYGSPQVHSNHW</sequence>
<reference evidence="1" key="1">
    <citation type="journal article" date="2022" name="bioRxiv">
        <title>Population genetic analysis of Ophidiomyces ophidiicola, the causative agent of snake fungal disease, indicates recent introductions to the USA.</title>
        <authorList>
            <person name="Ladner J.T."/>
            <person name="Palmer J.M."/>
            <person name="Ettinger C.L."/>
            <person name="Stajich J.E."/>
            <person name="Farrell T.M."/>
            <person name="Glorioso B.M."/>
            <person name="Lawson B."/>
            <person name="Price S.J."/>
            <person name="Stengle A.G."/>
            <person name="Grear D.A."/>
            <person name="Lorch J.M."/>
        </authorList>
    </citation>
    <scope>NUCLEOTIDE SEQUENCE</scope>
    <source>
        <strain evidence="1">NWHC 24266-5</strain>
    </source>
</reference>
<gene>
    <name evidence="1" type="ORF">LOY88_002049</name>
</gene>
<accession>A0ACB8V0E7</accession>
<proteinExistence type="predicted"/>
<dbReference type="EMBL" id="JALBCA010000023">
    <property type="protein sequence ID" value="KAI2389585.1"/>
    <property type="molecule type" value="Genomic_DNA"/>
</dbReference>
<comment type="caution">
    <text evidence="1">The sequence shown here is derived from an EMBL/GenBank/DDBJ whole genome shotgun (WGS) entry which is preliminary data.</text>
</comment>